<feature type="compositionally biased region" description="Basic and acidic residues" evidence="1">
    <location>
        <begin position="329"/>
        <end position="346"/>
    </location>
</feature>
<dbReference type="InterPro" id="IPR021836">
    <property type="entry name" value="DUF3429"/>
</dbReference>
<name>A0A9P6EN53_9AGAR</name>
<feature type="transmembrane region" description="Helical" evidence="2">
    <location>
        <begin position="116"/>
        <end position="138"/>
    </location>
</feature>
<dbReference type="AlphaFoldDB" id="A0A9P6EN53"/>
<keyword evidence="2" id="KW-0812">Transmembrane</keyword>
<dbReference type="OrthoDB" id="194289at2759"/>
<proteinExistence type="predicted"/>
<gene>
    <name evidence="3" type="ORF">CPB83DRAFT_846547</name>
</gene>
<dbReference type="Pfam" id="PF11911">
    <property type="entry name" value="DUF3429"/>
    <property type="match status" value="1"/>
</dbReference>
<organism evidence="3 4">
    <name type="scientific">Crepidotus variabilis</name>
    <dbReference type="NCBI Taxonomy" id="179855"/>
    <lineage>
        <taxon>Eukaryota</taxon>
        <taxon>Fungi</taxon>
        <taxon>Dikarya</taxon>
        <taxon>Basidiomycota</taxon>
        <taxon>Agaricomycotina</taxon>
        <taxon>Agaricomycetes</taxon>
        <taxon>Agaricomycetidae</taxon>
        <taxon>Agaricales</taxon>
        <taxon>Agaricineae</taxon>
        <taxon>Crepidotaceae</taxon>
        <taxon>Crepidotus</taxon>
    </lineage>
</organism>
<protein>
    <recommendedName>
        <fullName evidence="5">Mnn4-regulates the mannosylphosphorylation</fullName>
    </recommendedName>
</protein>
<feature type="transmembrane region" description="Helical" evidence="2">
    <location>
        <begin position="165"/>
        <end position="184"/>
    </location>
</feature>
<accession>A0A9P6EN53</accession>
<feature type="transmembrane region" description="Helical" evidence="2">
    <location>
        <begin position="254"/>
        <end position="275"/>
    </location>
</feature>
<dbReference type="PANTHER" id="PTHR15887:SF1">
    <property type="entry name" value="TRANSMEMBRANE PROTEIN 69"/>
    <property type="match status" value="1"/>
</dbReference>
<evidence type="ECO:0008006" key="5">
    <source>
        <dbReference type="Google" id="ProtNLM"/>
    </source>
</evidence>
<keyword evidence="2" id="KW-1133">Transmembrane helix</keyword>
<dbReference type="EMBL" id="MU157830">
    <property type="protein sequence ID" value="KAF9532886.1"/>
    <property type="molecule type" value="Genomic_DNA"/>
</dbReference>
<comment type="caution">
    <text evidence="3">The sequence shown here is derived from an EMBL/GenBank/DDBJ whole genome shotgun (WGS) entry which is preliminary data.</text>
</comment>
<keyword evidence="2" id="KW-0472">Membrane</keyword>
<evidence type="ECO:0000256" key="1">
    <source>
        <dbReference type="SAM" id="MobiDB-lite"/>
    </source>
</evidence>
<dbReference type="Proteomes" id="UP000807306">
    <property type="component" value="Unassembled WGS sequence"/>
</dbReference>
<dbReference type="PANTHER" id="PTHR15887">
    <property type="entry name" value="TRANSMEMBRANE PROTEIN 69"/>
    <property type="match status" value="1"/>
</dbReference>
<feature type="region of interest" description="Disordered" evidence="1">
    <location>
        <begin position="323"/>
        <end position="346"/>
    </location>
</feature>
<evidence type="ECO:0000313" key="4">
    <source>
        <dbReference type="Proteomes" id="UP000807306"/>
    </source>
</evidence>
<sequence>MNSLFRPLLRSSALRATSIGIRHPKPIARPIQYLPKSPIIAALQARGVASHVSGRPASQSLEHAATNVKEELGNSAADLAKVIAGANVAGDSVANSSENSFIGITSKVAHEVPPPFMLLGLAGGLPYLGASATTVYLARQAQLAANDIAIGMDPGVALTVLDQALNLQVTYGAVMLSFLGAMHWGMEAAGYGGHKGYARLALGAAPMLLAWPTLGMQPMEALLIQWVGFTGLWYADSKVTMAGWTPRWYSQYRFYLSILVGACIIGSLAGTSYFGPVAGHGFITHDLDELREERRKHMPSRQGIIQGPIEAIPAGQAADNFVRVHKKEQKKEGEDEKKQEQEQNQQ</sequence>
<evidence type="ECO:0000256" key="2">
    <source>
        <dbReference type="SAM" id="Phobius"/>
    </source>
</evidence>
<reference evidence="3" key="1">
    <citation type="submission" date="2020-11" db="EMBL/GenBank/DDBJ databases">
        <authorList>
            <consortium name="DOE Joint Genome Institute"/>
            <person name="Ahrendt S."/>
            <person name="Riley R."/>
            <person name="Andreopoulos W."/>
            <person name="Labutti K."/>
            <person name="Pangilinan J."/>
            <person name="Ruiz-Duenas F.J."/>
            <person name="Barrasa J.M."/>
            <person name="Sanchez-Garcia M."/>
            <person name="Camarero S."/>
            <person name="Miyauchi S."/>
            <person name="Serrano A."/>
            <person name="Linde D."/>
            <person name="Babiker R."/>
            <person name="Drula E."/>
            <person name="Ayuso-Fernandez I."/>
            <person name="Pacheco R."/>
            <person name="Padilla G."/>
            <person name="Ferreira P."/>
            <person name="Barriuso J."/>
            <person name="Kellner H."/>
            <person name="Castanera R."/>
            <person name="Alfaro M."/>
            <person name="Ramirez L."/>
            <person name="Pisabarro A.G."/>
            <person name="Kuo A."/>
            <person name="Tritt A."/>
            <person name="Lipzen A."/>
            <person name="He G."/>
            <person name="Yan M."/>
            <person name="Ng V."/>
            <person name="Cullen D."/>
            <person name="Martin F."/>
            <person name="Rosso M.-N."/>
            <person name="Henrissat B."/>
            <person name="Hibbett D."/>
            <person name="Martinez A.T."/>
            <person name="Grigoriev I.V."/>
        </authorList>
    </citation>
    <scope>NUCLEOTIDE SEQUENCE</scope>
    <source>
        <strain evidence="3">CBS 506.95</strain>
    </source>
</reference>
<keyword evidence="4" id="KW-1185">Reference proteome</keyword>
<evidence type="ECO:0000313" key="3">
    <source>
        <dbReference type="EMBL" id="KAF9532886.1"/>
    </source>
</evidence>